<dbReference type="InterPro" id="IPR003594">
    <property type="entry name" value="HATPase_dom"/>
</dbReference>
<dbReference type="InterPro" id="IPR036097">
    <property type="entry name" value="HisK_dim/P_sf"/>
</dbReference>
<dbReference type="InterPro" id="IPR036890">
    <property type="entry name" value="HATPase_C_sf"/>
</dbReference>
<dbReference type="Gene3D" id="1.10.287.130">
    <property type="match status" value="1"/>
</dbReference>
<evidence type="ECO:0000256" key="6">
    <source>
        <dbReference type="ARBA" id="ARBA00023012"/>
    </source>
</evidence>
<reference evidence="9" key="2">
    <citation type="journal article" date="2000" name="Trends Biochem. Sci.">
        <title>GHKL, an emergent ATPase/kinase superfamily.</title>
        <authorList>
            <person name="Dutta R."/>
            <person name="Inouye M."/>
        </authorList>
    </citation>
    <scope>NUCLEOTIDE SEQUENCE</scope>
</reference>
<reference evidence="9" key="4">
    <citation type="journal article" date="2009" name="Cell">
        <title>Structural insight into partner specificity and phosphoryl transfer in two-component signal transduction.</title>
        <authorList>
            <person name="Casino P."/>
            <person name="Rubio V."/>
            <person name="Marina A."/>
        </authorList>
    </citation>
    <scope>NUCLEOTIDE SEQUENCE</scope>
</reference>
<dbReference type="PANTHER" id="PTHR43711:SF26">
    <property type="entry name" value="SENSOR HISTIDINE KINASE RCSC"/>
    <property type="match status" value="1"/>
</dbReference>
<dbReference type="Gene3D" id="3.30.450.20">
    <property type="entry name" value="PAS domain"/>
    <property type="match status" value="2"/>
</dbReference>
<reference evidence="9" key="7">
    <citation type="journal article" date="2016" name="Res. Microbiol.">
        <title>Two-component regulatory systems: The moment of truth.</title>
        <authorList>
            <person name="Mejean V."/>
        </authorList>
    </citation>
    <scope>NUCLEOTIDE SEQUENCE</scope>
</reference>
<reference evidence="9" key="3">
    <citation type="journal article" date="2000" name="Trends Biochem. Sci.">
        <title>Cache - a signaling domain common to animal Ca(2+)-channel subunits and a class of prokaryotic chemotaxis receptors.</title>
        <authorList>
            <person name="Anantharaman V."/>
            <person name="Aravind L."/>
        </authorList>
    </citation>
    <scope>NUCLEOTIDE SEQUENCE</scope>
</reference>
<dbReference type="OrthoDB" id="567977at2"/>
<evidence type="ECO:0000256" key="3">
    <source>
        <dbReference type="ARBA" id="ARBA00022553"/>
    </source>
</evidence>
<dbReference type="SMART" id="SM00387">
    <property type="entry name" value="HATPase_c"/>
    <property type="match status" value="1"/>
</dbReference>
<dbReference type="Pfam" id="PF02518">
    <property type="entry name" value="HATPase_c"/>
    <property type="match status" value="1"/>
</dbReference>
<dbReference type="SUPFAM" id="SSF47384">
    <property type="entry name" value="Homodimeric domain of signal transducing histidine kinase"/>
    <property type="match status" value="1"/>
</dbReference>
<evidence type="ECO:0000313" key="8">
    <source>
        <dbReference type="Proteomes" id="UP000675920"/>
    </source>
</evidence>
<dbReference type="GO" id="GO:0000155">
    <property type="term" value="F:phosphorelay sensor kinase activity"/>
    <property type="evidence" value="ECO:0007669"/>
    <property type="project" value="InterPro"/>
</dbReference>
<dbReference type="PRINTS" id="PR00344">
    <property type="entry name" value="BCTRLSENSOR"/>
</dbReference>
<dbReference type="InterPro" id="IPR004358">
    <property type="entry name" value="Sig_transdc_His_kin-like_C"/>
</dbReference>
<dbReference type="Proteomes" id="UP000675920">
    <property type="component" value="Unplaced"/>
</dbReference>
<protein>
    <recommendedName>
        <fullName evidence="2">histidine kinase</fullName>
        <ecNumber evidence="2">2.7.13.3</ecNumber>
    </recommendedName>
</protein>
<dbReference type="PROSITE" id="PS50109">
    <property type="entry name" value="HIS_KIN"/>
    <property type="match status" value="1"/>
</dbReference>
<evidence type="ECO:0000313" key="9">
    <source>
        <dbReference type="RefSeq" id="WP_034410304.1"/>
    </source>
</evidence>
<keyword evidence="5 9" id="KW-0418">Kinase</keyword>
<sequence length="565" mass="61723">MRFRFRLQSAVAALSLTLLAGLWLAFLVQMDHERDLTLDNARRDIRNLVLSFAEHTDRTIQGADQAARFVRHQVIERGSAVNLQSFVRDGLIVDPMYNLITWVGADGWTVKSSQNDNRINLSDREHIRVQLDAPDGSDKLFFSKPVLGRVSKKWSLQLTRRINAPDGKAAGVIVVSLTPDYFTGLFANEDLGHGGLLALVGADGIVRAQAGGERQILGDNVGDSAVFRTIGKLGNGAAEGSDFIDGTRRLYSFATQADTGLTVVLGVAENTVLAAWERRRNAGLASLIAITLVGLGLTALVIRQATAQDRLVTALRESQRRANEANELKSKFLASVSHELRTPLNGILGYAELIRDSAEDDDMREMGDIVHQSATHLHALVNSILDLAKIEAGRMDLQEEDFTLGNLFERVAQLNDVAARNRRLELRTDVDPMLARPVHADQMKLFQVLNNLVNNAVKFSEHGVISLGAKPVGDGRLQILVSDNGVGIPRESLARIFDRFQGTSNDFVHPSQGAGLGLPLAKEFIEMMHGTIAIDSDRDAGTRVTIELPLVFAPEPAARPEVAHA</sequence>
<dbReference type="FunFam" id="1.10.287.130:FF:000001">
    <property type="entry name" value="Two-component sensor histidine kinase"/>
    <property type="match status" value="1"/>
</dbReference>
<dbReference type="Pfam" id="PF00512">
    <property type="entry name" value="HisKA"/>
    <property type="match status" value="1"/>
</dbReference>
<dbReference type="SMART" id="SM00388">
    <property type="entry name" value="HisKA"/>
    <property type="match status" value="1"/>
</dbReference>
<reference evidence="9" key="5">
    <citation type="journal article" date="2010" name="Curr. Opin. Microbiol.">
        <title>Sensor domains of two-component regulatory systems.</title>
        <authorList>
            <person name="Cheung J."/>
            <person name="Hendrickson W.A."/>
        </authorList>
    </citation>
    <scope>NUCLEOTIDE SEQUENCE</scope>
</reference>
<keyword evidence="6" id="KW-0902">Two-component regulatory system</keyword>
<dbReference type="InterPro" id="IPR005467">
    <property type="entry name" value="His_kinase_dom"/>
</dbReference>
<dbReference type="RefSeq" id="WP_034410304.1">
    <property type="nucleotide sequence ID" value="NZ_AXWS01000007.1"/>
</dbReference>
<evidence type="ECO:0000256" key="2">
    <source>
        <dbReference type="ARBA" id="ARBA00012438"/>
    </source>
</evidence>
<reference evidence="9" key="1">
    <citation type="journal article" date="2000" name="Annu. Rev. Biochem.">
        <title>Two-component signal transduction.</title>
        <authorList>
            <person name="Stock A.M."/>
            <person name="Robinson V.L."/>
            <person name="Goudreau P.N."/>
        </authorList>
    </citation>
    <scope>NUCLEOTIDE SEQUENCE</scope>
</reference>
<reference evidence="9" key="6">
    <citation type="journal article" date="2016" name="PLoS Comput. Biol.">
        <title>Cache Domains That are Homologous to, but Different from PAS Domains Comprise the Largest Superfamily of Extracellular Sensors in Prokaryotes.</title>
        <authorList>
            <person name="Upadhyay A.A."/>
            <person name="Fleetwood A.D."/>
            <person name="Adebali O."/>
            <person name="Finn R.D."/>
            <person name="Zhulin I.B."/>
        </authorList>
    </citation>
    <scope>NUCLEOTIDE SEQUENCE</scope>
</reference>
<dbReference type="EC" id="2.7.13.3" evidence="2"/>
<keyword evidence="8" id="KW-1185">Reference proteome</keyword>
<reference evidence="9" key="8">
    <citation type="submission" date="2025-08" db="UniProtKB">
        <authorList>
            <consortium name="RefSeq"/>
        </authorList>
    </citation>
    <scope>IDENTIFICATION</scope>
</reference>
<dbReference type="PANTHER" id="PTHR43711">
    <property type="entry name" value="TWO-COMPONENT HISTIDINE KINASE"/>
    <property type="match status" value="1"/>
</dbReference>
<dbReference type="CDD" id="cd00082">
    <property type="entry name" value="HisKA"/>
    <property type="match status" value="1"/>
</dbReference>
<dbReference type="CDD" id="cd12914">
    <property type="entry name" value="PDC1_DGC_like"/>
    <property type="match status" value="1"/>
</dbReference>
<evidence type="ECO:0000256" key="4">
    <source>
        <dbReference type="ARBA" id="ARBA00022679"/>
    </source>
</evidence>
<dbReference type="AlphaFoldDB" id="A0A8B6X781"/>
<name>A0A8B6X781_9BURK</name>
<dbReference type="GO" id="GO:0005524">
    <property type="term" value="F:ATP binding"/>
    <property type="evidence" value="ECO:0007669"/>
    <property type="project" value="UniProtKB-KW"/>
</dbReference>
<evidence type="ECO:0000256" key="5">
    <source>
        <dbReference type="ARBA" id="ARBA00022777"/>
    </source>
</evidence>
<dbReference type="CDD" id="cd12915">
    <property type="entry name" value="PDC2_DGC_like"/>
    <property type="match status" value="1"/>
</dbReference>
<accession>A0A8B6X781</accession>
<dbReference type="InterPro" id="IPR003661">
    <property type="entry name" value="HisK_dim/P_dom"/>
</dbReference>
<evidence type="ECO:0000256" key="1">
    <source>
        <dbReference type="ARBA" id="ARBA00000085"/>
    </source>
</evidence>
<organism evidence="8 9">
    <name type="scientific">Derxia gummosa DSM 723</name>
    <dbReference type="NCBI Taxonomy" id="1121388"/>
    <lineage>
        <taxon>Bacteria</taxon>
        <taxon>Pseudomonadati</taxon>
        <taxon>Pseudomonadota</taxon>
        <taxon>Betaproteobacteria</taxon>
        <taxon>Burkholderiales</taxon>
        <taxon>Alcaligenaceae</taxon>
        <taxon>Derxia</taxon>
    </lineage>
</organism>
<keyword evidence="4" id="KW-0808">Transferase</keyword>
<proteinExistence type="predicted"/>
<dbReference type="SUPFAM" id="SSF55874">
    <property type="entry name" value="ATPase domain of HSP90 chaperone/DNA topoisomerase II/histidine kinase"/>
    <property type="match status" value="1"/>
</dbReference>
<feature type="domain" description="Histidine kinase" evidence="7">
    <location>
        <begin position="335"/>
        <end position="552"/>
    </location>
</feature>
<evidence type="ECO:0000259" key="7">
    <source>
        <dbReference type="PROSITE" id="PS50109"/>
    </source>
</evidence>
<keyword evidence="3" id="KW-0597">Phosphoprotein</keyword>
<dbReference type="Gene3D" id="3.30.565.10">
    <property type="entry name" value="Histidine kinase-like ATPase, C-terminal domain"/>
    <property type="match status" value="1"/>
</dbReference>
<dbReference type="InterPro" id="IPR050736">
    <property type="entry name" value="Sensor_HK_Regulatory"/>
</dbReference>
<comment type="catalytic activity">
    <reaction evidence="1">
        <text>ATP + protein L-histidine = ADP + protein N-phospho-L-histidine.</text>
        <dbReference type="EC" id="2.7.13.3"/>
    </reaction>
</comment>